<evidence type="ECO:0000256" key="6">
    <source>
        <dbReference type="ARBA" id="ARBA00022989"/>
    </source>
</evidence>
<gene>
    <name evidence="10" type="ORF">Q8X39_02530</name>
</gene>
<feature type="transmembrane region" description="Helical" evidence="9">
    <location>
        <begin position="88"/>
        <end position="109"/>
    </location>
</feature>
<evidence type="ECO:0000256" key="5">
    <source>
        <dbReference type="ARBA" id="ARBA00022692"/>
    </source>
</evidence>
<protein>
    <submittedName>
        <fullName evidence="10">YeeE/YedE family protein</fullName>
    </submittedName>
</protein>
<comment type="similarity">
    <text evidence="8">Belongs to the TsuA/YedE (TC 9.B.102) family.</text>
</comment>
<feature type="transmembrane region" description="Helical" evidence="9">
    <location>
        <begin position="177"/>
        <end position="196"/>
    </location>
</feature>
<keyword evidence="4" id="KW-0997">Cell inner membrane</keyword>
<dbReference type="Proteomes" id="UP001235760">
    <property type="component" value="Unassembled WGS sequence"/>
</dbReference>
<organism evidence="10 11">
    <name type="scientific">Leptothrix discophora</name>
    <dbReference type="NCBI Taxonomy" id="89"/>
    <lineage>
        <taxon>Bacteria</taxon>
        <taxon>Pseudomonadati</taxon>
        <taxon>Pseudomonadota</taxon>
        <taxon>Betaproteobacteria</taxon>
        <taxon>Burkholderiales</taxon>
        <taxon>Sphaerotilaceae</taxon>
        <taxon>Leptothrix</taxon>
    </lineage>
</organism>
<keyword evidence="7 9" id="KW-0472">Membrane</keyword>
<name>A0ABT9FZ46_LEPDI</name>
<keyword evidence="2" id="KW-0813">Transport</keyword>
<evidence type="ECO:0000256" key="3">
    <source>
        <dbReference type="ARBA" id="ARBA00022475"/>
    </source>
</evidence>
<evidence type="ECO:0000313" key="11">
    <source>
        <dbReference type="Proteomes" id="UP001235760"/>
    </source>
</evidence>
<keyword evidence="5 9" id="KW-0812">Transmembrane</keyword>
<evidence type="ECO:0000256" key="9">
    <source>
        <dbReference type="SAM" id="Phobius"/>
    </source>
</evidence>
<dbReference type="RefSeq" id="WP_305748045.1">
    <property type="nucleotide sequence ID" value="NZ_JAUZEE010000001.1"/>
</dbReference>
<evidence type="ECO:0000313" key="10">
    <source>
        <dbReference type="EMBL" id="MDP4299500.1"/>
    </source>
</evidence>
<evidence type="ECO:0000256" key="4">
    <source>
        <dbReference type="ARBA" id="ARBA00022519"/>
    </source>
</evidence>
<comment type="caution">
    <text evidence="10">The sequence shown here is derived from an EMBL/GenBank/DDBJ whole genome shotgun (WGS) entry which is preliminary data.</text>
</comment>
<dbReference type="EMBL" id="JAUZEE010000001">
    <property type="protein sequence ID" value="MDP4299500.1"/>
    <property type="molecule type" value="Genomic_DNA"/>
</dbReference>
<feature type="transmembrane region" description="Helical" evidence="9">
    <location>
        <begin position="54"/>
        <end position="76"/>
    </location>
</feature>
<feature type="transmembrane region" description="Helical" evidence="9">
    <location>
        <begin position="314"/>
        <end position="335"/>
    </location>
</feature>
<reference evidence="10 11" key="1">
    <citation type="submission" date="2023-08" db="EMBL/GenBank/DDBJ databases">
        <authorList>
            <person name="Roldan D.M."/>
            <person name="Menes R.J."/>
        </authorList>
    </citation>
    <scope>NUCLEOTIDE SEQUENCE [LARGE SCALE GENOMIC DNA]</scope>
    <source>
        <strain evidence="10 11">CCM 2812</strain>
    </source>
</reference>
<feature type="transmembrane region" description="Helical" evidence="9">
    <location>
        <begin position="275"/>
        <end position="294"/>
    </location>
</feature>
<sequence length="371" mass="38792">MQAIDVSVLTAQVLWAVFILAFAFGALGVRTQFCTMGAIADAVNFGDWRRLRMWMLAIGVAVLGFNLLVAKGHFVADQTLYGGNRWQWASAAVGGAMFGFGMVLSSGCGSRNLQRLGSGSLKALVVLVVMGLAAWMTLRGLTAVVRANTVDTLALTLSTSQDLPSVLGALMGGSRTTWAAVLGLLIGGGLMAWVLSAREGREAVVLAGGLGSGALLLGVWWVSLQFGHLAEHPETLEEAFLGTASRRGEALNFVGPVAQGLEWLVFFTDAGRRTTTGLVAVLGVFSGSLAVHLLRGEFRWEGFRDTADTARHLFGAVLMGIGGVTAMGCSIGQGLSGISTLGLTSMVALAAIVLGCVGGLRFLTWQLERSA</sequence>
<accession>A0ABT9FZ46</accession>
<feature type="transmembrane region" description="Helical" evidence="9">
    <location>
        <begin position="203"/>
        <end position="223"/>
    </location>
</feature>
<dbReference type="Pfam" id="PF04143">
    <property type="entry name" value="Sulf_transp"/>
    <property type="match status" value="1"/>
</dbReference>
<keyword evidence="11" id="KW-1185">Reference proteome</keyword>
<evidence type="ECO:0000256" key="8">
    <source>
        <dbReference type="ARBA" id="ARBA00035655"/>
    </source>
</evidence>
<evidence type="ECO:0000256" key="1">
    <source>
        <dbReference type="ARBA" id="ARBA00004429"/>
    </source>
</evidence>
<dbReference type="PANTHER" id="PTHR30574">
    <property type="entry name" value="INNER MEMBRANE PROTEIN YEDE"/>
    <property type="match status" value="1"/>
</dbReference>
<evidence type="ECO:0000256" key="2">
    <source>
        <dbReference type="ARBA" id="ARBA00022448"/>
    </source>
</evidence>
<feature type="transmembrane region" description="Helical" evidence="9">
    <location>
        <begin position="121"/>
        <end position="138"/>
    </location>
</feature>
<proteinExistence type="inferred from homology"/>
<keyword evidence="6 9" id="KW-1133">Transmembrane helix</keyword>
<feature type="transmembrane region" description="Helical" evidence="9">
    <location>
        <begin position="341"/>
        <end position="363"/>
    </location>
</feature>
<comment type="subcellular location">
    <subcellularLocation>
        <location evidence="1">Cell inner membrane</location>
        <topology evidence="1">Multi-pass membrane protein</topology>
    </subcellularLocation>
</comment>
<dbReference type="InterPro" id="IPR007272">
    <property type="entry name" value="Sulf_transp_TsuA/YedE"/>
</dbReference>
<dbReference type="PANTHER" id="PTHR30574:SF1">
    <property type="entry name" value="SULPHUR TRANSPORT DOMAIN-CONTAINING PROTEIN"/>
    <property type="match status" value="1"/>
</dbReference>
<feature type="transmembrane region" description="Helical" evidence="9">
    <location>
        <begin position="12"/>
        <end position="33"/>
    </location>
</feature>
<keyword evidence="3" id="KW-1003">Cell membrane</keyword>
<evidence type="ECO:0000256" key="7">
    <source>
        <dbReference type="ARBA" id="ARBA00023136"/>
    </source>
</evidence>